<dbReference type="PROSITE" id="PS51782">
    <property type="entry name" value="LYSM"/>
    <property type="match status" value="1"/>
</dbReference>
<feature type="domain" description="LysM" evidence="5">
    <location>
        <begin position="109"/>
        <end position="158"/>
    </location>
</feature>
<evidence type="ECO:0000256" key="3">
    <source>
        <dbReference type="ARBA" id="ARBA00044955"/>
    </source>
</evidence>
<evidence type="ECO:0000259" key="5">
    <source>
        <dbReference type="PROSITE" id="PS51782"/>
    </source>
</evidence>
<gene>
    <name evidence="6" type="ORF">QBC33DRAFT_536908</name>
</gene>
<keyword evidence="1" id="KW-0147">Chitin-binding</keyword>
<protein>
    <recommendedName>
        <fullName evidence="5">LysM domain-containing protein</fullName>
    </recommendedName>
</protein>
<evidence type="ECO:0000256" key="4">
    <source>
        <dbReference type="SAM" id="MobiDB-lite"/>
    </source>
</evidence>
<dbReference type="PANTHER" id="PTHR34997:SF1">
    <property type="entry name" value="PEPTIDOGLYCAN-BINDING LYSIN DOMAIN"/>
    <property type="match status" value="1"/>
</dbReference>
<proteinExistence type="inferred from homology"/>
<dbReference type="AlphaFoldDB" id="A0AAJ0C016"/>
<sequence>MNSIYFCYQDLFCNLPLVNGKMVRRCLYQQKTDPDFNLNTTRSQYSIHTFLVTDHIQEILPKRKLPSSTVMKTIIYIISAIFSSVAFGRVPGIFTPSPVQSGFPSNCEGFAMAIPGDTCDSLAQKHGLDTPTLLSLNPQIGGYENCPRNLFADYWYCMHAELAPPFREPPPPPPTQTADPRKTLVHHPPPATTTGEKQGAPAAITTPPPSCPTNDCWRAFRKAADRVKPSYSSWCSSVLAPPAILDPYFDDFPGAPNMVKNQCTGLGYAHTVISSYCRCYTAGQMD</sequence>
<keyword evidence="2" id="KW-0843">Virulence</keyword>
<dbReference type="Proteomes" id="UP001244011">
    <property type="component" value="Unassembled WGS sequence"/>
</dbReference>
<evidence type="ECO:0000256" key="1">
    <source>
        <dbReference type="ARBA" id="ARBA00022669"/>
    </source>
</evidence>
<dbReference type="EMBL" id="MU839007">
    <property type="protein sequence ID" value="KAK1767660.1"/>
    <property type="molecule type" value="Genomic_DNA"/>
</dbReference>
<organism evidence="6 7">
    <name type="scientific">Phialemonium atrogriseum</name>
    <dbReference type="NCBI Taxonomy" id="1093897"/>
    <lineage>
        <taxon>Eukaryota</taxon>
        <taxon>Fungi</taxon>
        <taxon>Dikarya</taxon>
        <taxon>Ascomycota</taxon>
        <taxon>Pezizomycotina</taxon>
        <taxon>Sordariomycetes</taxon>
        <taxon>Sordariomycetidae</taxon>
        <taxon>Cephalothecales</taxon>
        <taxon>Cephalothecaceae</taxon>
        <taxon>Phialemonium</taxon>
    </lineage>
</organism>
<dbReference type="Gene3D" id="3.10.350.10">
    <property type="entry name" value="LysM domain"/>
    <property type="match status" value="1"/>
</dbReference>
<comment type="similarity">
    <text evidence="3">Belongs to the secreted LysM effector family.</text>
</comment>
<evidence type="ECO:0000313" key="7">
    <source>
        <dbReference type="Proteomes" id="UP001244011"/>
    </source>
</evidence>
<accession>A0AAJ0C016</accession>
<reference evidence="6" key="1">
    <citation type="submission" date="2023-06" db="EMBL/GenBank/DDBJ databases">
        <title>Genome-scale phylogeny and comparative genomics of the fungal order Sordariales.</title>
        <authorList>
            <consortium name="Lawrence Berkeley National Laboratory"/>
            <person name="Hensen N."/>
            <person name="Bonometti L."/>
            <person name="Westerberg I."/>
            <person name="Brannstrom I.O."/>
            <person name="Guillou S."/>
            <person name="Cros-Aarteil S."/>
            <person name="Calhoun S."/>
            <person name="Haridas S."/>
            <person name="Kuo A."/>
            <person name="Mondo S."/>
            <person name="Pangilinan J."/>
            <person name="Riley R."/>
            <person name="Labutti K."/>
            <person name="Andreopoulos B."/>
            <person name="Lipzen A."/>
            <person name="Chen C."/>
            <person name="Yanf M."/>
            <person name="Daum C."/>
            <person name="Ng V."/>
            <person name="Clum A."/>
            <person name="Steindorff A."/>
            <person name="Ohm R."/>
            <person name="Martin F."/>
            <person name="Silar P."/>
            <person name="Natvig D."/>
            <person name="Lalanne C."/>
            <person name="Gautier V."/>
            <person name="Ament-Velasquez S.L."/>
            <person name="Kruys A."/>
            <person name="Hutchinson M.I."/>
            <person name="Powell A.J."/>
            <person name="Barry K."/>
            <person name="Miller A.N."/>
            <person name="Grigoriev I.V."/>
            <person name="Debuchy R."/>
            <person name="Gladieux P."/>
            <person name="Thoren M.H."/>
            <person name="Johannesson H."/>
        </authorList>
    </citation>
    <scope>NUCLEOTIDE SEQUENCE</scope>
    <source>
        <strain evidence="6">8032-3</strain>
    </source>
</reference>
<dbReference type="CDD" id="cd00118">
    <property type="entry name" value="LysM"/>
    <property type="match status" value="1"/>
</dbReference>
<dbReference type="PANTHER" id="PTHR34997">
    <property type="entry name" value="AM15"/>
    <property type="match status" value="1"/>
</dbReference>
<comment type="caution">
    <text evidence="6">The sequence shown here is derived from an EMBL/GenBank/DDBJ whole genome shotgun (WGS) entry which is preliminary data.</text>
</comment>
<evidence type="ECO:0000256" key="2">
    <source>
        <dbReference type="ARBA" id="ARBA00023026"/>
    </source>
</evidence>
<dbReference type="GeneID" id="85310939"/>
<dbReference type="RefSeq" id="XP_060283873.1">
    <property type="nucleotide sequence ID" value="XM_060427752.1"/>
</dbReference>
<dbReference type="InterPro" id="IPR036779">
    <property type="entry name" value="LysM_dom_sf"/>
</dbReference>
<evidence type="ECO:0000313" key="6">
    <source>
        <dbReference type="EMBL" id="KAK1767660.1"/>
    </source>
</evidence>
<name>A0AAJ0C016_9PEZI</name>
<keyword evidence="7" id="KW-1185">Reference proteome</keyword>
<feature type="region of interest" description="Disordered" evidence="4">
    <location>
        <begin position="167"/>
        <end position="207"/>
    </location>
</feature>
<dbReference type="InterPro" id="IPR052210">
    <property type="entry name" value="LysM1-like"/>
</dbReference>
<dbReference type="GO" id="GO:0008061">
    <property type="term" value="F:chitin binding"/>
    <property type="evidence" value="ECO:0007669"/>
    <property type="project" value="UniProtKB-KW"/>
</dbReference>
<dbReference type="InterPro" id="IPR018392">
    <property type="entry name" value="LysM"/>
</dbReference>